<name>A0ABN9PJW6_9DINO</name>
<reference evidence="1" key="1">
    <citation type="submission" date="2023-10" db="EMBL/GenBank/DDBJ databases">
        <authorList>
            <person name="Chen Y."/>
            <person name="Shah S."/>
            <person name="Dougan E. K."/>
            <person name="Thang M."/>
            <person name="Chan C."/>
        </authorList>
    </citation>
    <scope>NUCLEOTIDE SEQUENCE [LARGE SCALE GENOMIC DNA]</scope>
</reference>
<gene>
    <name evidence="1" type="ORF">PCOR1329_LOCUS3520</name>
</gene>
<organism evidence="1 2">
    <name type="scientific">Prorocentrum cordatum</name>
    <dbReference type="NCBI Taxonomy" id="2364126"/>
    <lineage>
        <taxon>Eukaryota</taxon>
        <taxon>Sar</taxon>
        <taxon>Alveolata</taxon>
        <taxon>Dinophyceae</taxon>
        <taxon>Prorocentrales</taxon>
        <taxon>Prorocentraceae</taxon>
        <taxon>Prorocentrum</taxon>
    </lineage>
</organism>
<dbReference type="EMBL" id="CAUYUJ010000903">
    <property type="protein sequence ID" value="CAK0793112.1"/>
    <property type="molecule type" value="Genomic_DNA"/>
</dbReference>
<evidence type="ECO:0000313" key="2">
    <source>
        <dbReference type="Proteomes" id="UP001189429"/>
    </source>
</evidence>
<keyword evidence="2" id="KW-1185">Reference proteome</keyword>
<dbReference type="Proteomes" id="UP001189429">
    <property type="component" value="Unassembled WGS sequence"/>
</dbReference>
<accession>A0ABN9PJW6</accession>
<proteinExistence type="predicted"/>
<comment type="caution">
    <text evidence="1">The sequence shown here is derived from an EMBL/GenBank/DDBJ whole genome shotgun (WGS) entry which is preliminary data.</text>
</comment>
<protein>
    <submittedName>
        <fullName evidence="1">Uncharacterized protein</fullName>
    </submittedName>
</protein>
<sequence length="114" mass="12203">MYFSPALIPALQLITRGSLLASHISTTSLNSESAHCHGLPFSHAPIPSSGSNHHLWKPAKQRQNPLPLLTLLARADPSAVAITSGSNVASRISLSKPIIYCHCMFFSHALIPAL</sequence>
<evidence type="ECO:0000313" key="1">
    <source>
        <dbReference type="EMBL" id="CAK0793112.1"/>
    </source>
</evidence>